<organism evidence="1 2">
    <name type="scientific">Serpentinimonas maccroryi</name>
    <dbReference type="NCBI Taxonomy" id="1458426"/>
    <lineage>
        <taxon>Bacteria</taxon>
        <taxon>Pseudomonadati</taxon>
        <taxon>Pseudomonadota</taxon>
        <taxon>Betaproteobacteria</taxon>
        <taxon>Burkholderiales</taxon>
        <taxon>Comamonadaceae</taxon>
        <taxon>Serpentinimonas</taxon>
    </lineage>
</organism>
<dbReference type="REBASE" id="87189">
    <property type="entry name" value="M.SmcB1ORF1487P"/>
</dbReference>
<dbReference type="HOGENOM" id="CLU_1208107_0_0_4"/>
<protein>
    <submittedName>
        <fullName evidence="1">3-hydroxyacyl-CoA dehydrogenase</fullName>
    </submittedName>
</protein>
<proteinExistence type="predicted"/>
<dbReference type="KEGG" id="cbab:SMCB_1487"/>
<evidence type="ECO:0000313" key="1">
    <source>
        <dbReference type="EMBL" id="BAO83715.1"/>
    </source>
</evidence>
<keyword evidence="2" id="KW-1185">Reference proteome</keyword>
<name>A0A060NQR2_9BURK</name>
<reference evidence="1 2" key="1">
    <citation type="journal article" date="2014" name="Nat. Commun.">
        <title>Physiological and genomic features of highly alkaliphilic hydrogen-utilizing Betaproteobacteria from a continental serpentinizing site.</title>
        <authorList>
            <person name="Suzuki S."/>
            <person name="Kuenen J.G."/>
            <person name="Schipper K."/>
            <person name="van der Velde S."/>
            <person name="Ishii S."/>
            <person name="Wu A."/>
            <person name="Sorokin D.Y."/>
            <person name="Tenney A."/>
            <person name="Meng X.Y."/>
            <person name="Morrill P.L."/>
            <person name="Kamagata Y."/>
            <person name="Muyzer G."/>
            <person name="Nealson K.H."/>
        </authorList>
    </citation>
    <scope>NUCLEOTIDE SEQUENCE [LARGE SCALE GENOMIC DNA]</scope>
    <source>
        <strain evidence="1 2">B1</strain>
    </source>
</reference>
<sequence length="229" mass="25428">MVECEAYADSLTAERIRRVSQGYAYQGNHRVELMQRSLTFTDLRNADRLLHDIAAIENLEGSQYDRLDKKVKDGVLLVEGVKQITERMEGLGGEFTYCTLGAAVDMDRMLTGEHLPSFDQLGALLYHMATNEAMQPAALALDQAAGIGYLGESAQYHVWLIYKPELQFLQSREAALTMAKAQDFVAAKPGKKQLVFAPAKFVSQRLLVAAGLAVEFAPLPWALYRAERG</sequence>
<accession>A0A060NQR2</accession>
<dbReference type="Proteomes" id="UP000066014">
    <property type="component" value="Chromosome"/>
</dbReference>
<dbReference type="EMBL" id="AP014569">
    <property type="protein sequence ID" value="BAO83715.1"/>
    <property type="molecule type" value="Genomic_DNA"/>
</dbReference>
<evidence type="ECO:0000313" key="2">
    <source>
        <dbReference type="Proteomes" id="UP000066014"/>
    </source>
</evidence>
<dbReference type="STRING" id="1458426.SMCB_1487"/>
<gene>
    <name evidence="1" type="ORF">SMCB_1487</name>
</gene>
<dbReference type="AlphaFoldDB" id="A0A060NQR2"/>